<dbReference type="GO" id="GO:0012505">
    <property type="term" value="C:endomembrane system"/>
    <property type="evidence" value="ECO:0007669"/>
    <property type="project" value="UniProtKB-SubCell"/>
</dbReference>
<feature type="domain" description="DUF1232" evidence="5">
    <location>
        <begin position="48"/>
        <end position="82"/>
    </location>
</feature>
<evidence type="ECO:0000256" key="4">
    <source>
        <dbReference type="ARBA" id="ARBA00023136"/>
    </source>
</evidence>
<evidence type="ECO:0000256" key="3">
    <source>
        <dbReference type="ARBA" id="ARBA00022989"/>
    </source>
</evidence>
<dbReference type="PIRSF" id="PIRSF031804">
    <property type="entry name" value="UCP031804"/>
    <property type="match status" value="1"/>
</dbReference>
<accession>A0A4U1BEL2</accession>
<dbReference type="RefSeq" id="WP_136865230.1">
    <property type="nucleotide sequence ID" value="NZ_SWCJ01000025.1"/>
</dbReference>
<dbReference type="OrthoDB" id="9804184at2"/>
<name>A0A4U1BEL2_9GAMM</name>
<dbReference type="InterPro" id="IPR016983">
    <property type="entry name" value="UCP031804"/>
</dbReference>
<comment type="caution">
    <text evidence="6">The sequence shown here is derived from an EMBL/GenBank/DDBJ whole genome shotgun (WGS) entry which is preliminary data.</text>
</comment>
<reference evidence="6 7" key="1">
    <citation type="submission" date="2019-04" db="EMBL/GenBank/DDBJ databases">
        <authorList>
            <person name="Hwang J.C."/>
        </authorList>
    </citation>
    <scope>NUCLEOTIDE SEQUENCE [LARGE SCALE GENOMIC DNA]</scope>
    <source>
        <strain evidence="6 7">IMCC35002</strain>
    </source>
</reference>
<protein>
    <submittedName>
        <fullName evidence="6">DUF1232 domain-containing protein</fullName>
    </submittedName>
</protein>
<proteinExistence type="predicted"/>
<comment type="subcellular location">
    <subcellularLocation>
        <location evidence="1">Endomembrane system</location>
        <topology evidence="1">Multi-pass membrane protein</topology>
    </subcellularLocation>
</comment>
<gene>
    <name evidence="6" type="ORF">FCL42_20135</name>
</gene>
<organism evidence="6 7">
    <name type="scientific">Ferrimonas aestuarii</name>
    <dbReference type="NCBI Taxonomy" id="2569539"/>
    <lineage>
        <taxon>Bacteria</taxon>
        <taxon>Pseudomonadati</taxon>
        <taxon>Pseudomonadota</taxon>
        <taxon>Gammaproteobacteria</taxon>
        <taxon>Alteromonadales</taxon>
        <taxon>Ferrimonadaceae</taxon>
        <taxon>Ferrimonas</taxon>
    </lineage>
</organism>
<dbReference type="EMBL" id="SWCJ01000025">
    <property type="protein sequence ID" value="TKB49657.1"/>
    <property type="molecule type" value="Genomic_DNA"/>
</dbReference>
<dbReference type="Proteomes" id="UP000305675">
    <property type="component" value="Unassembled WGS sequence"/>
</dbReference>
<evidence type="ECO:0000256" key="1">
    <source>
        <dbReference type="ARBA" id="ARBA00004127"/>
    </source>
</evidence>
<keyword evidence="2" id="KW-0812">Transmembrane</keyword>
<evidence type="ECO:0000313" key="7">
    <source>
        <dbReference type="Proteomes" id="UP000305675"/>
    </source>
</evidence>
<evidence type="ECO:0000256" key="2">
    <source>
        <dbReference type="ARBA" id="ARBA00022692"/>
    </source>
</evidence>
<sequence>MDDYSQHYSESSFWEKLGRYAGRIGREAVEKALVLYYCLMDPQTPSQAKLVIVAALGYLIMPLDVIPDLMPGTGFSDDVGALSVAMATVAAHLTDEHWQQAKAKLSQWFGEEAR</sequence>
<dbReference type="Pfam" id="PF06803">
    <property type="entry name" value="DUF1232"/>
    <property type="match status" value="1"/>
</dbReference>
<evidence type="ECO:0000313" key="6">
    <source>
        <dbReference type="EMBL" id="TKB49657.1"/>
    </source>
</evidence>
<keyword evidence="7" id="KW-1185">Reference proteome</keyword>
<dbReference type="AlphaFoldDB" id="A0A4U1BEL2"/>
<keyword evidence="4" id="KW-0472">Membrane</keyword>
<keyword evidence="3" id="KW-1133">Transmembrane helix</keyword>
<evidence type="ECO:0000259" key="5">
    <source>
        <dbReference type="Pfam" id="PF06803"/>
    </source>
</evidence>
<dbReference type="InterPro" id="IPR010652">
    <property type="entry name" value="DUF1232"/>
</dbReference>